<gene>
    <name evidence="2" type="ORF">V6N11_032014</name>
</gene>
<accession>A0ABR2T045</accession>
<feature type="compositionally biased region" description="Polar residues" evidence="1">
    <location>
        <begin position="70"/>
        <end position="81"/>
    </location>
</feature>
<name>A0ABR2T045_9ROSI</name>
<evidence type="ECO:0000256" key="1">
    <source>
        <dbReference type="SAM" id="MobiDB-lite"/>
    </source>
</evidence>
<reference evidence="2 3" key="1">
    <citation type="journal article" date="2024" name="G3 (Bethesda)">
        <title>Genome assembly of Hibiscus sabdariffa L. provides insights into metabolisms of medicinal natural products.</title>
        <authorList>
            <person name="Kim T."/>
        </authorList>
    </citation>
    <scope>NUCLEOTIDE SEQUENCE [LARGE SCALE GENOMIC DNA]</scope>
    <source>
        <strain evidence="2">TK-2024</strain>
        <tissue evidence="2">Old leaves</tissue>
    </source>
</reference>
<evidence type="ECO:0000313" key="3">
    <source>
        <dbReference type="Proteomes" id="UP001396334"/>
    </source>
</evidence>
<dbReference type="EMBL" id="JBBPBN010000010">
    <property type="protein sequence ID" value="KAK9030592.1"/>
    <property type="molecule type" value="Genomic_DNA"/>
</dbReference>
<keyword evidence="3" id="KW-1185">Reference proteome</keyword>
<protein>
    <submittedName>
        <fullName evidence="2">Uncharacterized protein</fullName>
    </submittedName>
</protein>
<sequence>MTDHSHHQEKERSSSINQLRKALKQLDGNPSRIPDKSQNTGNPKFTLHRFPHLSTKQCSNSKWLPATHASGVNSKAASNLEETSRADKRIPGKLSIHEASNFHCYNLMNDNRRTDLSGIPRLRIKESINKSLSS</sequence>
<organism evidence="2 3">
    <name type="scientific">Hibiscus sabdariffa</name>
    <name type="common">roselle</name>
    <dbReference type="NCBI Taxonomy" id="183260"/>
    <lineage>
        <taxon>Eukaryota</taxon>
        <taxon>Viridiplantae</taxon>
        <taxon>Streptophyta</taxon>
        <taxon>Embryophyta</taxon>
        <taxon>Tracheophyta</taxon>
        <taxon>Spermatophyta</taxon>
        <taxon>Magnoliopsida</taxon>
        <taxon>eudicotyledons</taxon>
        <taxon>Gunneridae</taxon>
        <taxon>Pentapetalae</taxon>
        <taxon>rosids</taxon>
        <taxon>malvids</taxon>
        <taxon>Malvales</taxon>
        <taxon>Malvaceae</taxon>
        <taxon>Malvoideae</taxon>
        <taxon>Hibiscus</taxon>
    </lineage>
</organism>
<comment type="caution">
    <text evidence="2">The sequence shown here is derived from an EMBL/GenBank/DDBJ whole genome shotgun (WGS) entry which is preliminary data.</text>
</comment>
<feature type="region of interest" description="Disordered" evidence="1">
    <location>
        <begin position="1"/>
        <end position="92"/>
    </location>
</feature>
<proteinExistence type="predicted"/>
<feature type="compositionally biased region" description="Basic and acidic residues" evidence="1">
    <location>
        <begin position="1"/>
        <end position="13"/>
    </location>
</feature>
<evidence type="ECO:0000313" key="2">
    <source>
        <dbReference type="EMBL" id="KAK9030592.1"/>
    </source>
</evidence>
<dbReference type="Proteomes" id="UP001396334">
    <property type="component" value="Unassembled WGS sequence"/>
</dbReference>